<name>A0A8K2A825_9CYAN</name>
<reference evidence="1" key="1">
    <citation type="submission" date="2019-12" db="EMBL/GenBank/DDBJ databases">
        <title>High-Quality draft genome sequences of three cyanobacteria isolated from the limestone walls of the Old Cathedral of Coimbra.</title>
        <authorList>
            <person name="Tiago I."/>
            <person name="Soares F."/>
            <person name="Portugal A."/>
        </authorList>
    </citation>
    <scope>NUCLEOTIDE SEQUENCE [LARGE SCALE GENOMIC DNA]</scope>
    <source>
        <strain evidence="1">C</strain>
    </source>
</reference>
<comment type="caution">
    <text evidence="1">The sequence shown here is derived from an EMBL/GenBank/DDBJ whole genome shotgun (WGS) entry which is preliminary data.</text>
</comment>
<evidence type="ECO:0008006" key="3">
    <source>
        <dbReference type="Google" id="ProtNLM"/>
    </source>
</evidence>
<evidence type="ECO:0000313" key="1">
    <source>
        <dbReference type="EMBL" id="NCJ06789.1"/>
    </source>
</evidence>
<dbReference type="AlphaFoldDB" id="A0A8K2A825"/>
<sequence length="241" mass="25152">MQDRVEDAIALAQYLSAFTTKITTETWNLALDHFTQASQSVKDTVVPAAQGAVESGTEALGQGITPIVENPLIKSLRRLPLLRGLFAAVGQVDTEQIQAKVAKLHRDYPGETPEQLAQRIMTEAAWKAAGVGFATNVVPPLALTLFALDLAAVTALQAEMVYHIAGVYGFSLQDPARRGEVLAIFGLSVGGSGLLKGAMSMVEVLPGIGVVVGTAGNAALLYTLGTAACQFYAAKASVPSG</sequence>
<accession>A0A8K2A825</accession>
<keyword evidence="2" id="KW-1185">Reference proteome</keyword>
<proteinExistence type="predicted"/>
<dbReference type="Proteomes" id="UP000607397">
    <property type="component" value="Unassembled WGS sequence"/>
</dbReference>
<evidence type="ECO:0000313" key="2">
    <source>
        <dbReference type="Proteomes" id="UP000607397"/>
    </source>
</evidence>
<gene>
    <name evidence="1" type="ORF">GS597_09760</name>
</gene>
<protein>
    <recommendedName>
        <fullName evidence="3">EcsC family protein</fullName>
    </recommendedName>
</protein>
<dbReference type="EMBL" id="WVIC01000016">
    <property type="protein sequence ID" value="NCJ06789.1"/>
    <property type="molecule type" value="Genomic_DNA"/>
</dbReference>
<organism evidence="1 2">
    <name type="scientific">Petrachloros mirabilis ULC683</name>
    <dbReference type="NCBI Taxonomy" id="2781853"/>
    <lineage>
        <taxon>Bacteria</taxon>
        <taxon>Bacillati</taxon>
        <taxon>Cyanobacteriota</taxon>
        <taxon>Cyanophyceae</taxon>
        <taxon>Synechococcales</taxon>
        <taxon>Petrachlorosaceae</taxon>
        <taxon>Petrachloros</taxon>
        <taxon>Petrachloros mirabilis</taxon>
    </lineage>
</organism>